<evidence type="ECO:0000256" key="2">
    <source>
        <dbReference type="ARBA" id="ARBA00023315"/>
    </source>
</evidence>
<dbReference type="AlphaFoldDB" id="A0A918S1L5"/>
<evidence type="ECO:0000256" key="1">
    <source>
        <dbReference type="ARBA" id="ARBA00022679"/>
    </source>
</evidence>
<dbReference type="CDD" id="cd04301">
    <property type="entry name" value="NAT_SF"/>
    <property type="match status" value="1"/>
</dbReference>
<dbReference type="RefSeq" id="WP_189423942.1">
    <property type="nucleotide sequence ID" value="NZ_BMZE01000001.1"/>
</dbReference>
<organism evidence="4 5">
    <name type="scientific">Devosia pacifica</name>
    <dbReference type="NCBI Taxonomy" id="1335967"/>
    <lineage>
        <taxon>Bacteria</taxon>
        <taxon>Pseudomonadati</taxon>
        <taxon>Pseudomonadota</taxon>
        <taxon>Alphaproteobacteria</taxon>
        <taxon>Hyphomicrobiales</taxon>
        <taxon>Devosiaceae</taxon>
        <taxon>Devosia</taxon>
    </lineage>
</organism>
<proteinExistence type="predicted"/>
<feature type="domain" description="N-acetyltransferase" evidence="3">
    <location>
        <begin position="1"/>
        <end position="155"/>
    </location>
</feature>
<dbReference type="SUPFAM" id="SSF55729">
    <property type="entry name" value="Acyl-CoA N-acyltransferases (Nat)"/>
    <property type="match status" value="1"/>
</dbReference>
<dbReference type="InterPro" id="IPR000182">
    <property type="entry name" value="GNAT_dom"/>
</dbReference>
<name>A0A918S1L5_9HYPH</name>
<dbReference type="Pfam" id="PF00583">
    <property type="entry name" value="Acetyltransf_1"/>
    <property type="match status" value="1"/>
</dbReference>
<gene>
    <name evidence="4" type="ORF">GCM10007989_09870</name>
</gene>
<accession>A0A918S1L5</accession>
<dbReference type="Proteomes" id="UP000646579">
    <property type="component" value="Unassembled WGS sequence"/>
</dbReference>
<dbReference type="InterPro" id="IPR050832">
    <property type="entry name" value="Bact_Acetyltransf"/>
</dbReference>
<dbReference type="GO" id="GO:0016747">
    <property type="term" value="F:acyltransferase activity, transferring groups other than amino-acyl groups"/>
    <property type="evidence" value="ECO:0007669"/>
    <property type="project" value="InterPro"/>
</dbReference>
<dbReference type="PROSITE" id="PS51186">
    <property type="entry name" value="GNAT"/>
    <property type="match status" value="1"/>
</dbReference>
<dbReference type="Gene3D" id="3.40.630.30">
    <property type="match status" value="1"/>
</dbReference>
<evidence type="ECO:0000313" key="5">
    <source>
        <dbReference type="Proteomes" id="UP000646579"/>
    </source>
</evidence>
<comment type="caution">
    <text evidence="4">The sequence shown here is derived from an EMBL/GenBank/DDBJ whole genome shotgun (WGS) entry which is preliminary data.</text>
</comment>
<reference evidence="4" key="1">
    <citation type="journal article" date="2014" name="Int. J. Syst. Evol. Microbiol.">
        <title>Complete genome sequence of Corynebacterium casei LMG S-19264T (=DSM 44701T), isolated from a smear-ripened cheese.</title>
        <authorList>
            <consortium name="US DOE Joint Genome Institute (JGI-PGF)"/>
            <person name="Walter F."/>
            <person name="Albersmeier A."/>
            <person name="Kalinowski J."/>
            <person name="Ruckert C."/>
        </authorList>
    </citation>
    <scope>NUCLEOTIDE SEQUENCE</scope>
    <source>
        <strain evidence="4">KCTC 32437</strain>
    </source>
</reference>
<keyword evidence="5" id="KW-1185">Reference proteome</keyword>
<reference evidence="4" key="2">
    <citation type="submission" date="2020-09" db="EMBL/GenBank/DDBJ databases">
        <authorList>
            <person name="Sun Q."/>
            <person name="Kim S."/>
        </authorList>
    </citation>
    <scope>NUCLEOTIDE SEQUENCE</scope>
    <source>
        <strain evidence="4">KCTC 32437</strain>
    </source>
</reference>
<dbReference type="PANTHER" id="PTHR43877">
    <property type="entry name" value="AMINOALKYLPHOSPHONATE N-ACETYLTRANSFERASE-RELATED-RELATED"/>
    <property type="match status" value="1"/>
</dbReference>
<keyword evidence="1" id="KW-0808">Transferase</keyword>
<dbReference type="EMBL" id="BMZE01000001">
    <property type="protein sequence ID" value="GHA16762.1"/>
    <property type="molecule type" value="Genomic_DNA"/>
</dbReference>
<evidence type="ECO:0000313" key="4">
    <source>
        <dbReference type="EMBL" id="GHA16762.1"/>
    </source>
</evidence>
<sequence length="173" mass="19224">MWIRAGRVEDLPVLVDLQRRSALVGYPEPIRGFLASQPELIVQSFRHEWFTADQVRVATKGDHIVGFAVLERAGPHEGEITGLFVEPAHWRTGVGSALVDVLVAMASQSGATRISVLANPLALGFYAATGFVHDRYVDMPNAPAVQRLILEVHRNTKMRNHERLLTDGHSKKR</sequence>
<protein>
    <recommendedName>
        <fullName evidence="3">N-acetyltransferase domain-containing protein</fullName>
    </recommendedName>
</protein>
<keyword evidence="2" id="KW-0012">Acyltransferase</keyword>
<evidence type="ECO:0000259" key="3">
    <source>
        <dbReference type="PROSITE" id="PS51186"/>
    </source>
</evidence>
<dbReference type="InterPro" id="IPR016181">
    <property type="entry name" value="Acyl_CoA_acyltransferase"/>
</dbReference>